<reference evidence="1" key="1">
    <citation type="submission" date="2016-07" db="EMBL/GenBank/DDBJ databases">
        <authorList>
            <person name="Bretaudeau A."/>
        </authorList>
    </citation>
    <scope>NUCLEOTIDE SEQUENCE</scope>
    <source>
        <strain evidence="1">Rice</strain>
        <tissue evidence="1">Whole body</tissue>
    </source>
</reference>
<name>A0A2H1W047_SPOFR</name>
<dbReference type="EMBL" id="ODYU01005516">
    <property type="protein sequence ID" value="SOQ46438.1"/>
    <property type="molecule type" value="Genomic_DNA"/>
</dbReference>
<protein>
    <submittedName>
        <fullName evidence="1">SFRICE_038723</fullName>
    </submittedName>
</protein>
<evidence type="ECO:0000313" key="1">
    <source>
        <dbReference type="EMBL" id="SOQ46438.1"/>
    </source>
</evidence>
<gene>
    <name evidence="1" type="ORF">SFRICE_038723</name>
</gene>
<organism evidence="1">
    <name type="scientific">Spodoptera frugiperda</name>
    <name type="common">Fall armyworm</name>
    <dbReference type="NCBI Taxonomy" id="7108"/>
    <lineage>
        <taxon>Eukaryota</taxon>
        <taxon>Metazoa</taxon>
        <taxon>Ecdysozoa</taxon>
        <taxon>Arthropoda</taxon>
        <taxon>Hexapoda</taxon>
        <taxon>Insecta</taxon>
        <taxon>Pterygota</taxon>
        <taxon>Neoptera</taxon>
        <taxon>Endopterygota</taxon>
        <taxon>Lepidoptera</taxon>
        <taxon>Glossata</taxon>
        <taxon>Ditrysia</taxon>
        <taxon>Noctuoidea</taxon>
        <taxon>Noctuidae</taxon>
        <taxon>Amphipyrinae</taxon>
        <taxon>Spodoptera</taxon>
    </lineage>
</organism>
<accession>A0A2H1W047</accession>
<sequence>MGLYRLPPRNSSGR</sequence>
<proteinExistence type="predicted"/>